<dbReference type="OrthoDB" id="3825591at2"/>
<evidence type="ECO:0000313" key="2">
    <source>
        <dbReference type="Proteomes" id="UP000002247"/>
    </source>
</evidence>
<protein>
    <submittedName>
        <fullName evidence="1">Uncharacterized protein</fullName>
    </submittedName>
</protein>
<reference evidence="1 2" key="1">
    <citation type="journal article" date="2010" name="Stand. Genomic Sci.">
        <title>Complete genome sequence of Segniliparus rotundus type strain (CDC 1076).</title>
        <authorList>
            <person name="Sikorski J."/>
            <person name="Lapidus A."/>
            <person name="Copeland A."/>
            <person name="Misra M."/>
            <person name="Glavina Del Rio T."/>
            <person name="Nolan M."/>
            <person name="Lucas S."/>
            <person name="Chen F."/>
            <person name="Tice H."/>
            <person name="Cheng J.F."/>
            <person name="Jando M."/>
            <person name="Schneider S."/>
            <person name="Bruce D."/>
            <person name="Goodwin L."/>
            <person name="Pitluck S."/>
            <person name="Liolios K."/>
            <person name="Mikhailova N."/>
            <person name="Pati A."/>
            <person name="Ivanova N."/>
            <person name="Mavromatis K."/>
            <person name="Chen A."/>
            <person name="Palaniappan K."/>
            <person name="Chertkov O."/>
            <person name="Land M."/>
            <person name="Hauser L."/>
            <person name="Chang Y.J."/>
            <person name="Jeffries C.D."/>
            <person name="Brettin T."/>
            <person name="Detter J.C."/>
            <person name="Han C."/>
            <person name="Rohde M."/>
            <person name="Goker M."/>
            <person name="Bristow J."/>
            <person name="Eisen J.A."/>
            <person name="Markowitz V."/>
            <person name="Hugenholtz P."/>
            <person name="Kyrpides N.C."/>
            <person name="Klenk H.P."/>
        </authorList>
    </citation>
    <scope>NUCLEOTIDE SEQUENCE [LARGE SCALE GENOMIC DNA]</scope>
    <source>
        <strain evidence="2">ATCC BAA-972 / CDC 1076 / CIP 108378 / DSM 44985 / JCM 13578</strain>
    </source>
</reference>
<evidence type="ECO:0000313" key="1">
    <source>
        <dbReference type="EMBL" id="ADG99111.1"/>
    </source>
</evidence>
<sequence length="257" mass="27829">MFLTPKISDQALAQALSWVVAVAVPLLDGVAETDPLHLKQREPGGEGSSRVSGAIDRAASFVQARELPGTAGWESKPAHERSRWWAKKIGPIGSAVASAPGVFGALSDRFPVQDAFGFATQAVTLCAVAREHGVRDREDLVRMLAEVLCGRTLDTAALAAPEEPAPFRHKDEGTSLPSWTRLVRGLWRITQIVRSVSSELEKRPRGSSFYRLLGKLPVVGAVGDFLHETGGVRRAVEEGERWLRQGGQPARGARRGR</sequence>
<keyword evidence="2" id="KW-1185">Reference proteome</keyword>
<dbReference type="HOGENOM" id="CLU_067023_0_0_11"/>
<name>D6ZCE2_SEGRD</name>
<dbReference type="eggNOG" id="ENOG5032V0H">
    <property type="taxonomic scope" value="Bacteria"/>
</dbReference>
<dbReference type="STRING" id="640132.Srot_2677"/>
<dbReference type="Proteomes" id="UP000002247">
    <property type="component" value="Chromosome"/>
</dbReference>
<gene>
    <name evidence="1" type="ordered locus">Srot_2677</name>
</gene>
<proteinExistence type="predicted"/>
<accession>D6ZCE2</accession>
<dbReference type="AlphaFoldDB" id="D6ZCE2"/>
<organism evidence="1 2">
    <name type="scientific">Segniliparus rotundus (strain ATCC BAA-972 / CDC 1076 / CIP 108378 / DSM 44985 / JCM 13578)</name>
    <dbReference type="NCBI Taxonomy" id="640132"/>
    <lineage>
        <taxon>Bacteria</taxon>
        <taxon>Bacillati</taxon>
        <taxon>Actinomycetota</taxon>
        <taxon>Actinomycetes</taxon>
        <taxon>Mycobacteriales</taxon>
        <taxon>Segniliparaceae</taxon>
        <taxon>Segniliparus</taxon>
    </lineage>
</organism>
<dbReference type="EMBL" id="CP001958">
    <property type="protein sequence ID" value="ADG99111.1"/>
    <property type="molecule type" value="Genomic_DNA"/>
</dbReference>
<dbReference type="KEGG" id="srt:Srot_2677"/>
<dbReference type="RefSeq" id="WP_013139560.1">
    <property type="nucleotide sequence ID" value="NC_014168.1"/>
</dbReference>